<organism evidence="1 2">
    <name type="scientific">Conexibacter arvalis</name>
    <dbReference type="NCBI Taxonomy" id="912552"/>
    <lineage>
        <taxon>Bacteria</taxon>
        <taxon>Bacillati</taxon>
        <taxon>Actinomycetota</taxon>
        <taxon>Thermoleophilia</taxon>
        <taxon>Solirubrobacterales</taxon>
        <taxon>Conexibacteraceae</taxon>
        <taxon>Conexibacter</taxon>
    </lineage>
</organism>
<dbReference type="Proteomes" id="UP000585272">
    <property type="component" value="Unassembled WGS sequence"/>
</dbReference>
<dbReference type="AlphaFoldDB" id="A0A840IJ07"/>
<dbReference type="InterPro" id="IPR036513">
    <property type="entry name" value="STAS_dom_sf"/>
</dbReference>
<dbReference type="EMBL" id="JACHNU010000006">
    <property type="protein sequence ID" value="MBB4664325.1"/>
    <property type="molecule type" value="Genomic_DNA"/>
</dbReference>
<keyword evidence="2" id="KW-1185">Reference proteome</keyword>
<evidence type="ECO:0000313" key="2">
    <source>
        <dbReference type="Proteomes" id="UP000585272"/>
    </source>
</evidence>
<proteinExistence type="predicted"/>
<comment type="caution">
    <text evidence="1">The sequence shown here is derived from an EMBL/GenBank/DDBJ whole genome shotgun (WGS) entry which is preliminary data.</text>
</comment>
<protein>
    <submittedName>
        <fullName evidence="1">Anti-anti-sigma regulatory factor</fullName>
    </submittedName>
</protein>
<accession>A0A840IJ07</accession>
<name>A0A840IJ07_9ACTN</name>
<sequence>MPRGCLDGSTAGALEQEILRLCDAGFSSIAIDLRALQFTEPAGGRLLRHLGELAGRRDVTLAAAPDRRSAPSR</sequence>
<gene>
    <name evidence="1" type="ORF">BDZ31_003928</name>
</gene>
<reference evidence="1 2" key="1">
    <citation type="submission" date="2020-08" db="EMBL/GenBank/DDBJ databases">
        <title>Genomic Encyclopedia of Archaeal and Bacterial Type Strains, Phase II (KMG-II): from individual species to whole genera.</title>
        <authorList>
            <person name="Goeker M."/>
        </authorList>
    </citation>
    <scope>NUCLEOTIDE SEQUENCE [LARGE SCALE GENOMIC DNA]</scope>
    <source>
        <strain evidence="1 2">DSM 23288</strain>
    </source>
</reference>
<dbReference type="SUPFAM" id="SSF52091">
    <property type="entry name" value="SpoIIaa-like"/>
    <property type="match status" value="1"/>
</dbReference>
<dbReference type="RefSeq" id="WP_183344235.1">
    <property type="nucleotide sequence ID" value="NZ_JACHNU010000006.1"/>
</dbReference>
<evidence type="ECO:0000313" key="1">
    <source>
        <dbReference type="EMBL" id="MBB4664325.1"/>
    </source>
</evidence>
<dbReference type="Gene3D" id="3.30.750.24">
    <property type="entry name" value="STAS domain"/>
    <property type="match status" value="1"/>
</dbReference>